<dbReference type="PROSITE" id="PS01152">
    <property type="entry name" value="HESB"/>
    <property type="match status" value="1"/>
</dbReference>
<evidence type="ECO:0000313" key="4">
    <source>
        <dbReference type="Proteomes" id="UP000006426"/>
    </source>
</evidence>
<accession>A0AAD0VAM9</accession>
<geneLocation type="plasmid" evidence="4">
    <name>pmppla107</name>
</geneLocation>
<dbReference type="EMBL" id="CP031226">
    <property type="protein sequence ID" value="AXH60410.1"/>
    <property type="molecule type" value="Genomic_DNA"/>
</dbReference>
<name>A0AAD0VAM9_PSEAV</name>
<reference evidence="3 4" key="1">
    <citation type="journal article" date="2011" name="PLoS Pathog.">
        <title>Dynamic evolution of pathogenicity revealed by sequencing and comparative genomics of 19 Pseudomonas syringae isolates.</title>
        <authorList>
            <person name="Baltrus D.A."/>
            <person name="Nishimura M.T."/>
            <person name="Romanchuk A."/>
            <person name="Chang J.H."/>
            <person name="Mukhtar M.S."/>
            <person name="Cherkis K."/>
            <person name="Roach J."/>
            <person name="Grant S.R."/>
            <person name="Jones C.D."/>
            <person name="Dangl J.L."/>
        </authorList>
    </citation>
    <scope>NUCLEOTIDE SEQUENCE [LARGE SCALE GENOMIC DNA]</scope>
    <source>
        <strain evidence="3 4">M301315</strain>
    </source>
</reference>
<dbReference type="GO" id="GO:0016226">
    <property type="term" value="P:iron-sulfur cluster assembly"/>
    <property type="evidence" value="ECO:0007669"/>
    <property type="project" value="InterPro"/>
</dbReference>
<dbReference type="Proteomes" id="UP000006426">
    <property type="component" value="Plasmid pmppla107"/>
</dbReference>
<dbReference type="InterPro" id="IPR035903">
    <property type="entry name" value="HesB-like_dom_sf"/>
</dbReference>
<dbReference type="NCBIfam" id="TIGR00049">
    <property type="entry name" value="iron-sulfur cluster assembly accessory protein"/>
    <property type="match status" value="1"/>
</dbReference>
<dbReference type="GO" id="GO:0005829">
    <property type="term" value="C:cytosol"/>
    <property type="evidence" value="ECO:0007669"/>
    <property type="project" value="TreeGrafter"/>
</dbReference>
<dbReference type="SUPFAM" id="SSF89360">
    <property type="entry name" value="HesB-like domain"/>
    <property type="match status" value="1"/>
</dbReference>
<dbReference type="Gene3D" id="2.60.300.12">
    <property type="entry name" value="HesB-like domain"/>
    <property type="match status" value="1"/>
</dbReference>
<proteinExistence type="inferred from homology"/>
<evidence type="ECO:0000256" key="1">
    <source>
        <dbReference type="ARBA" id="ARBA00006718"/>
    </source>
</evidence>
<keyword evidence="3" id="KW-0614">Plasmid</keyword>
<dbReference type="PANTHER" id="PTHR10072">
    <property type="entry name" value="IRON-SULFUR CLUSTER ASSEMBLY PROTEIN"/>
    <property type="match status" value="1"/>
</dbReference>
<dbReference type="InterPro" id="IPR050322">
    <property type="entry name" value="Fe-S_cluster_asmbl/transfer"/>
</dbReference>
<comment type="similarity">
    <text evidence="1">Belongs to the HesB/IscA family.</text>
</comment>
<protein>
    <submittedName>
        <fullName evidence="3">Iron-sulfur cluster assembly accessory protein</fullName>
    </submittedName>
</protein>
<feature type="domain" description="Core" evidence="2">
    <location>
        <begin position="1"/>
        <end position="103"/>
    </location>
</feature>
<dbReference type="AlphaFoldDB" id="A0AAD0VAM9"/>
<dbReference type="InterPro" id="IPR016092">
    <property type="entry name" value="ATAP"/>
</dbReference>
<dbReference type="InterPro" id="IPR017870">
    <property type="entry name" value="FeS_cluster_insertion_CS"/>
</dbReference>
<evidence type="ECO:0000259" key="2">
    <source>
        <dbReference type="Pfam" id="PF01521"/>
    </source>
</evidence>
<gene>
    <name evidence="3" type="ORF">PLA107_034460</name>
</gene>
<evidence type="ECO:0000313" key="3">
    <source>
        <dbReference type="EMBL" id="AXH60410.1"/>
    </source>
</evidence>
<dbReference type="PANTHER" id="PTHR10072:SF41">
    <property type="entry name" value="IRON-SULFUR CLUSTER ASSEMBLY 1 HOMOLOG, MITOCHONDRIAL"/>
    <property type="match status" value="1"/>
</dbReference>
<dbReference type="InterPro" id="IPR000361">
    <property type="entry name" value="ATAP_core_dom"/>
</dbReference>
<dbReference type="RefSeq" id="WP_044299076.1">
    <property type="nucleotide sequence ID" value="NZ_CP031226.1"/>
</dbReference>
<dbReference type="GO" id="GO:0051537">
    <property type="term" value="F:2 iron, 2 sulfur cluster binding"/>
    <property type="evidence" value="ECO:0007669"/>
    <property type="project" value="TreeGrafter"/>
</dbReference>
<organism evidence="3 4">
    <name type="scientific">Pseudomonas amygdali pv. lachrymans str. M301315</name>
    <dbReference type="NCBI Taxonomy" id="629260"/>
    <lineage>
        <taxon>Bacteria</taxon>
        <taxon>Pseudomonadati</taxon>
        <taxon>Pseudomonadota</taxon>
        <taxon>Gammaproteobacteria</taxon>
        <taxon>Pseudomonadales</taxon>
        <taxon>Pseudomonadaceae</taxon>
        <taxon>Pseudomonas</taxon>
        <taxon>Pseudomonas amygdali</taxon>
    </lineage>
</organism>
<sequence>MDLSLTPAATAQIKGSLDARQKGLGIRLGVRTTGCSGLAYTLEFVDEADPVDLVMVNDGFRLYVSPKDAVYLQGLVVDYVRQGLNHGFEFQNPNEKGRCGCGESFSV</sequence>
<dbReference type="Pfam" id="PF01521">
    <property type="entry name" value="Fe-S_biosyn"/>
    <property type="match status" value="1"/>
</dbReference>